<dbReference type="Proteomes" id="UP000283509">
    <property type="component" value="Unassembled WGS sequence"/>
</dbReference>
<reference evidence="3 4" key="2">
    <citation type="submission" date="2019-01" db="EMBL/GenBank/DDBJ databases">
        <title>The decoding of complex shrimp genome reveals the adaptation for benthos swimmer, frequently molting mechanism and breeding impact on genome.</title>
        <authorList>
            <person name="Sun Y."/>
            <person name="Gao Y."/>
            <person name="Yu Y."/>
        </authorList>
    </citation>
    <scope>NUCLEOTIDE SEQUENCE [LARGE SCALE GENOMIC DNA]</scope>
    <source>
        <tissue evidence="3">Muscle</tissue>
    </source>
</reference>
<dbReference type="GO" id="GO:0031012">
    <property type="term" value="C:extracellular matrix"/>
    <property type="evidence" value="ECO:0007669"/>
    <property type="project" value="TreeGrafter"/>
</dbReference>
<dbReference type="Gene3D" id="3.80.10.10">
    <property type="entry name" value="Ribonuclease Inhibitor"/>
    <property type="match status" value="1"/>
</dbReference>
<evidence type="ECO:0000313" key="3">
    <source>
        <dbReference type="EMBL" id="ROT79036.1"/>
    </source>
</evidence>
<dbReference type="EMBL" id="QCYY01001301">
    <property type="protein sequence ID" value="ROT79036.1"/>
    <property type="molecule type" value="Genomic_DNA"/>
</dbReference>
<feature type="chain" id="PRO_5018644646" evidence="2">
    <location>
        <begin position="22"/>
        <end position="321"/>
    </location>
</feature>
<dbReference type="InterPro" id="IPR032675">
    <property type="entry name" value="LRR_dom_sf"/>
</dbReference>
<accession>A0A3R7QHG7</accession>
<comment type="caution">
    <text evidence="3">The sequence shown here is derived from an EMBL/GenBank/DDBJ whole genome shotgun (WGS) entry which is preliminary data.</text>
</comment>
<organism evidence="3 4">
    <name type="scientific">Penaeus vannamei</name>
    <name type="common">Whiteleg shrimp</name>
    <name type="synonym">Litopenaeus vannamei</name>
    <dbReference type="NCBI Taxonomy" id="6689"/>
    <lineage>
        <taxon>Eukaryota</taxon>
        <taxon>Metazoa</taxon>
        <taxon>Ecdysozoa</taxon>
        <taxon>Arthropoda</taxon>
        <taxon>Crustacea</taxon>
        <taxon>Multicrustacea</taxon>
        <taxon>Malacostraca</taxon>
        <taxon>Eumalacostraca</taxon>
        <taxon>Eucarida</taxon>
        <taxon>Decapoda</taxon>
        <taxon>Dendrobranchiata</taxon>
        <taxon>Penaeoidea</taxon>
        <taxon>Penaeidae</taxon>
        <taxon>Penaeus</taxon>
    </lineage>
</organism>
<dbReference type="OrthoDB" id="676979at2759"/>
<dbReference type="GO" id="GO:0005615">
    <property type="term" value="C:extracellular space"/>
    <property type="evidence" value="ECO:0007669"/>
    <property type="project" value="TreeGrafter"/>
</dbReference>
<name>A0A3R7QHG7_PENVA</name>
<evidence type="ECO:0000313" key="4">
    <source>
        <dbReference type="Proteomes" id="UP000283509"/>
    </source>
</evidence>
<dbReference type="AlphaFoldDB" id="A0A3R7QHG7"/>
<keyword evidence="4" id="KW-1185">Reference proteome</keyword>
<proteinExistence type="predicted"/>
<evidence type="ECO:0000256" key="1">
    <source>
        <dbReference type="ARBA" id="ARBA00022729"/>
    </source>
</evidence>
<dbReference type="STRING" id="6689.A0A3R7QHG7"/>
<dbReference type="InterPro" id="IPR050328">
    <property type="entry name" value="Dev_Immune_Receptor"/>
</dbReference>
<evidence type="ECO:0000256" key="2">
    <source>
        <dbReference type="SAM" id="SignalP"/>
    </source>
</evidence>
<dbReference type="PANTHER" id="PTHR24373">
    <property type="entry name" value="SLIT RELATED LEUCINE-RICH REPEAT NEURONAL PROTEIN"/>
    <property type="match status" value="1"/>
</dbReference>
<protein>
    <submittedName>
        <fullName evidence="3">Leucine-rich repeat-containing protein 15</fullName>
    </submittedName>
</protein>
<sequence length="321" mass="34231">MNRLIGILSVALALAVGGSRAQCPPPETLGPCECHVDANGLPALVCRSVAGWEEVGDVINNGLPHLSSMDIVASPGITDLPSLAFADTLIDAIRFYDTGLLYLNKNTFSDVTAAALKSLYIKHNSEFYSFENDVAAHLPALEALYVSYNKLGSLSGAMAETTVPYIDLSHNGIKSISADYFASCTALKVLLLPFNEFTTSDLGPGSLTINGDPNDLYVDLAWNSLTEGVQPSAFGGQPPKELLLSHNGITTLSDSVFGQLLTDMEAAYGSEAYILLDHNQLTCGCDMAWVVDHPGRGLLQQAECEDGRLVSGLTLVDFEHC</sequence>
<gene>
    <name evidence="3" type="ORF">C7M84_002252</name>
</gene>
<reference evidence="3 4" key="1">
    <citation type="submission" date="2018-04" db="EMBL/GenBank/DDBJ databases">
        <authorList>
            <person name="Zhang X."/>
            <person name="Yuan J."/>
            <person name="Li F."/>
            <person name="Xiang J."/>
        </authorList>
    </citation>
    <scope>NUCLEOTIDE SEQUENCE [LARGE SCALE GENOMIC DNA]</scope>
    <source>
        <tissue evidence="3">Muscle</tissue>
    </source>
</reference>
<keyword evidence="1 2" id="KW-0732">Signal</keyword>
<dbReference type="SUPFAM" id="SSF52058">
    <property type="entry name" value="L domain-like"/>
    <property type="match status" value="1"/>
</dbReference>
<dbReference type="PANTHER" id="PTHR24373:SF398">
    <property type="entry name" value="LEUCINE-RICH REPEAT-CONTAINING G-PROTEIN COUPLED RECEPTOR 6"/>
    <property type="match status" value="1"/>
</dbReference>
<feature type="signal peptide" evidence="2">
    <location>
        <begin position="1"/>
        <end position="21"/>
    </location>
</feature>